<dbReference type="PANTHER" id="PTHR46096">
    <property type="entry name" value="PERFORIN-1"/>
    <property type="match status" value="1"/>
</dbReference>
<evidence type="ECO:0000256" key="1">
    <source>
        <dbReference type="ARBA" id="ARBA00022729"/>
    </source>
</evidence>
<keyword evidence="4" id="KW-1185">Reference proteome</keyword>
<dbReference type="Proteomes" id="UP000261540">
    <property type="component" value="Unplaced"/>
</dbReference>
<dbReference type="PROSITE" id="PS50004">
    <property type="entry name" value="C2"/>
    <property type="match status" value="1"/>
</dbReference>
<accession>A0A3B3RCM5</accession>
<organism evidence="3 4">
    <name type="scientific">Paramormyrops kingsleyae</name>
    <dbReference type="NCBI Taxonomy" id="1676925"/>
    <lineage>
        <taxon>Eukaryota</taxon>
        <taxon>Metazoa</taxon>
        <taxon>Chordata</taxon>
        <taxon>Craniata</taxon>
        <taxon>Vertebrata</taxon>
        <taxon>Euteleostomi</taxon>
        <taxon>Actinopterygii</taxon>
        <taxon>Neopterygii</taxon>
        <taxon>Teleostei</taxon>
        <taxon>Osteoglossocephala</taxon>
        <taxon>Osteoglossomorpha</taxon>
        <taxon>Osteoglossiformes</taxon>
        <taxon>Mormyridae</taxon>
        <taxon>Paramormyrops</taxon>
    </lineage>
</organism>
<dbReference type="InterPro" id="IPR035892">
    <property type="entry name" value="C2_domain_sf"/>
</dbReference>
<evidence type="ECO:0000313" key="4">
    <source>
        <dbReference type="Proteomes" id="UP000261540"/>
    </source>
</evidence>
<dbReference type="STRING" id="1676925.ENSPKIP00000016407"/>
<reference evidence="3" key="1">
    <citation type="submission" date="2025-08" db="UniProtKB">
        <authorList>
            <consortium name="Ensembl"/>
        </authorList>
    </citation>
    <scope>IDENTIFICATION</scope>
</reference>
<dbReference type="AlphaFoldDB" id="A0A3B3RCM5"/>
<reference evidence="3" key="2">
    <citation type="submission" date="2025-09" db="UniProtKB">
        <authorList>
            <consortium name="Ensembl"/>
        </authorList>
    </citation>
    <scope>IDENTIFICATION</scope>
</reference>
<dbReference type="SMART" id="SM00239">
    <property type="entry name" value="C2"/>
    <property type="match status" value="1"/>
</dbReference>
<dbReference type="Gene3D" id="2.60.40.150">
    <property type="entry name" value="C2 domain"/>
    <property type="match status" value="1"/>
</dbReference>
<protein>
    <recommendedName>
        <fullName evidence="2">C2 domain-containing protein</fullName>
    </recommendedName>
</protein>
<proteinExistence type="predicted"/>
<sequence>MEADYLFCFFLFSFFYSLSLPLSLSPFFSFVSPPLPLLLLRNEQTNCDCCPTMLGLAQVTVTVKRARGLWGDQYHETDGFVYIALASKNIQTRVIHNNNNPTWNSEFPFGTIRLSSDTKMRLEVWDEDKMWYKWWNDKLGECTINPVSGFHDEICPLSHGNLYYSYKVELNGPY</sequence>
<keyword evidence="1" id="KW-0732">Signal</keyword>
<dbReference type="GO" id="GO:0001913">
    <property type="term" value="P:T cell mediated cytotoxicity"/>
    <property type="evidence" value="ECO:0007669"/>
    <property type="project" value="TreeGrafter"/>
</dbReference>
<evidence type="ECO:0000313" key="3">
    <source>
        <dbReference type="Ensembl" id="ENSPKIP00000016407.1"/>
    </source>
</evidence>
<dbReference type="GO" id="GO:0001771">
    <property type="term" value="P:immunological synapse formation"/>
    <property type="evidence" value="ECO:0007669"/>
    <property type="project" value="TreeGrafter"/>
</dbReference>
<feature type="domain" description="C2" evidence="2">
    <location>
        <begin position="31"/>
        <end position="162"/>
    </location>
</feature>
<dbReference type="GO" id="GO:0016020">
    <property type="term" value="C:membrane"/>
    <property type="evidence" value="ECO:0007669"/>
    <property type="project" value="TreeGrafter"/>
</dbReference>
<dbReference type="PANTHER" id="PTHR46096:SF3">
    <property type="entry name" value="PERFORIN-1"/>
    <property type="match status" value="1"/>
</dbReference>
<evidence type="ECO:0000259" key="2">
    <source>
        <dbReference type="PROSITE" id="PS50004"/>
    </source>
</evidence>
<dbReference type="GO" id="GO:0022829">
    <property type="term" value="F:wide pore channel activity"/>
    <property type="evidence" value="ECO:0007669"/>
    <property type="project" value="TreeGrafter"/>
</dbReference>
<dbReference type="Pfam" id="PF00168">
    <property type="entry name" value="C2"/>
    <property type="match status" value="1"/>
</dbReference>
<dbReference type="SUPFAM" id="SSF49562">
    <property type="entry name" value="C2 domain (Calcium/lipid-binding domain, CaLB)"/>
    <property type="match status" value="1"/>
</dbReference>
<dbReference type="InterPro" id="IPR052784">
    <property type="entry name" value="Perforin-1_pore-forming"/>
</dbReference>
<dbReference type="GO" id="GO:0051607">
    <property type="term" value="P:defense response to virus"/>
    <property type="evidence" value="ECO:0007669"/>
    <property type="project" value="TreeGrafter"/>
</dbReference>
<name>A0A3B3RCM5_9TELE</name>
<dbReference type="Ensembl" id="ENSPKIT00000040898.1">
    <property type="protein sequence ID" value="ENSPKIP00000016407.1"/>
    <property type="gene ID" value="ENSPKIG00000002742.1"/>
</dbReference>
<dbReference type="GeneTree" id="ENSGT00530000063725"/>
<dbReference type="InterPro" id="IPR000008">
    <property type="entry name" value="C2_dom"/>
</dbReference>